<dbReference type="Proteomes" id="UP000646877">
    <property type="component" value="Unassembled WGS sequence"/>
</dbReference>
<dbReference type="EMBL" id="CP137578">
    <property type="protein sequence ID" value="WOX29411.1"/>
    <property type="molecule type" value="Genomic_DNA"/>
</dbReference>
<sequence>MNVHDQIEEYCEQGNDLFDEEDFQGAMTLWKKAFDLLADPDEDWEQAVWLKVSIGDSYYMLDEYQQSLDSMLDALNYPEALDNPFIHFRAGQCHYQLGDKERSKNALLKAYMLAGKEIFEDHGEDGLFYYDFLKSEIKL</sequence>
<reference evidence="2 4" key="2">
    <citation type="submission" date="2023-10" db="EMBL/GenBank/DDBJ databases">
        <title>To unveil natural product biosynthetic capacity in Pseudoalteromonas.</title>
        <authorList>
            <person name="Wang J."/>
        </authorList>
    </citation>
    <scope>NUCLEOTIDE SEQUENCE [LARGE SCALE GENOMIC DNA]</scope>
    <source>
        <strain evidence="2 4">DSM 15914</strain>
    </source>
</reference>
<evidence type="ECO:0000313" key="3">
    <source>
        <dbReference type="Proteomes" id="UP000646877"/>
    </source>
</evidence>
<dbReference type="AlphaFoldDB" id="A0A8I2HBH3"/>
<dbReference type="InterPro" id="IPR011990">
    <property type="entry name" value="TPR-like_helical_dom_sf"/>
</dbReference>
<evidence type="ECO:0008006" key="5">
    <source>
        <dbReference type="Google" id="ProtNLM"/>
    </source>
</evidence>
<dbReference type="SUPFAM" id="SSF48452">
    <property type="entry name" value="TPR-like"/>
    <property type="match status" value="1"/>
</dbReference>
<dbReference type="EMBL" id="WEIA01000009">
    <property type="protein sequence ID" value="NLR22485.1"/>
    <property type="molecule type" value="Genomic_DNA"/>
</dbReference>
<proteinExistence type="predicted"/>
<evidence type="ECO:0000313" key="4">
    <source>
        <dbReference type="Proteomes" id="UP001304419"/>
    </source>
</evidence>
<name>A0A8I2HBH3_9GAMM</name>
<accession>A0A8I2HBH3</accession>
<reference evidence="1" key="1">
    <citation type="submission" date="2019-10" db="EMBL/GenBank/DDBJ databases">
        <authorList>
            <person name="Paulsen S."/>
        </authorList>
    </citation>
    <scope>NUCLEOTIDE SEQUENCE</scope>
    <source>
        <strain evidence="1">LMG 19692</strain>
    </source>
</reference>
<evidence type="ECO:0000313" key="2">
    <source>
        <dbReference type="EMBL" id="WOX29411.1"/>
    </source>
</evidence>
<keyword evidence="4" id="KW-1185">Reference proteome</keyword>
<evidence type="ECO:0000313" key="1">
    <source>
        <dbReference type="EMBL" id="NLR22485.1"/>
    </source>
</evidence>
<organism evidence="1 3">
    <name type="scientific">Pseudoalteromonas maricaloris</name>
    <dbReference type="NCBI Taxonomy" id="184924"/>
    <lineage>
        <taxon>Bacteria</taxon>
        <taxon>Pseudomonadati</taxon>
        <taxon>Pseudomonadota</taxon>
        <taxon>Gammaproteobacteria</taxon>
        <taxon>Alteromonadales</taxon>
        <taxon>Pseudoalteromonadaceae</taxon>
        <taxon>Pseudoalteromonas</taxon>
    </lineage>
</organism>
<dbReference type="RefSeq" id="WP_039491886.1">
    <property type="nucleotide sequence ID" value="NZ_CBCSDF010000029.1"/>
</dbReference>
<gene>
    <name evidence="1" type="ORF">F9Y85_14415</name>
    <name evidence="2" type="ORF">R5H13_03820</name>
</gene>
<protein>
    <recommendedName>
        <fullName evidence="5">Tetratricopeptide repeat protein</fullName>
    </recommendedName>
</protein>
<dbReference type="Gene3D" id="1.25.40.10">
    <property type="entry name" value="Tetratricopeptide repeat domain"/>
    <property type="match status" value="1"/>
</dbReference>
<dbReference type="Proteomes" id="UP001304419">
    <property type="component" value="Chromosome 1"/>
</dbReference>